<name>A0A2S1RB15_9ACTN</name>
<evidence type="ECO:0000313" key="5">
    <source>
        <dbReference type="Proteomes" id="UP000244928"/>
    </source>
</evidence>
<dbReference type="Gene3D" id="3.40.50.1820">
    <property type="entry name" value="alpha/beta hydrolase"/>
    <property type="match status" value="1"/>
</dbReference>
<evidence type="ECO:0000256" key="2">
    <source>
        <dbReference type="SAM" id="MobiDB-lite"/>
    </source>
</evidence>
<dbReference type="InterPro" id="IPR049492">
    <property type="entry name" value="BD-FAE-like_dom"/>
</dbReference>
<keyword evidence="1" id="KW-0378">Hydrolase</keyword>
<dbReference type="SUPFAM" id="SSF53474">
    <property type="entry name" value="alpha/beta-Hydrolases"/>
    <property type="match status" value="1"/>
</dbReference>
<dbReference type="GO" id="GO:0016787">
    <property type="term" value="F:hydrolase activity"/>
    <property type="evidence" value="ECO:0007669"/>
    <property type="project" value="UniProtKB-KW"/>
</dbReference>
<sequence length="415" mass="43316">MPRPTRVPLPALVAPAAASTVLALRPIRRPFAAATAGWVASLPALEMPLHIGALVSATTASALGRRERHPSDLVGAGMAALTCAGLGVVLARHLAARPVLDRALRERAPGDGALQVGTEGRGTATATSPAPRHRTPWPTVLARPWPLPPHGVRARRGMVYGPDPVANRLDLYTCASTRPDGAGGVGAGSRADGAGAGSGGVRGVLVHIHGGHFRAGAPSRESRAMLFDHARRGWAAISATYTLSPTPESGFPQHLVDIKRLIHWIRAEGPSHDIPADAPIVVAGSSAGAHIAMMTALTANDPRFQPGFEHVDTTLAAAVGLYGYYGRLGSATRDVSDPVRHPASGAPPVAIIHGTLDTYTPVKGSRRLVRHLRAGSPNPVIYAELPGAQHGFDAVRSPRYLAVVDAVARFTDRYA</sequence>
<keyword evidence="5" id="KW-1185">Reference proteome</keyword>
<reference evidence="4 5" key="1">
    <citation type="submission" date="2016-04" db="EMBL/GenBank/DDBJ databases">
        <title>Complete genome sequence of Dietzia lutea YIM 80766T, a strain isolated from desert soil in Egypt.</title>
        <authorList>
            <person name="Zhao J."/>
            <person name="Hu B."/>
            <person name="Geng S."/>
            <person name="Nie Y."/>
            <person name="Tang Y."/>
        </authorList>
    </citation>
    <scope>NUCLEOTIDE SEQUENCE [LARGE SCALE GENOMIC DNA]</scope>
    <source>
        <strain evidence="4 5">YIM 80766</strain>
    </source>
</reference>
<protein>
    <recommendedName>
        <fullName evidence="3">BD-FAE-like domain-containing protein</fullName>
    </recommendedName>
</protein>
<gene>
    <name evidence="4" type="ORF">A6035_16040</name>
</gene>
<dbReference type="RefSeq" id="WP_108848794.1">
    <property type="nucleotide sequence ID" value="NZ_CP015449.1"/>
</dbReference>
<dbReference type="KEGG" id="dlu:A6035_16040"/>
<dbReference type="InterPro" id="IPR050300">
    <property type="entry name" value="GDXG_lipolytic_enzyme"/>
</dbReference>
<accession>A0A2S1RB15</accession>
<dbReference type="EMBL" id="CP015449">
    <property type="protein sequence ID" value="AWH93442.1"/>
    <property type="molecule type" value="Genomic_DNA"/>
</dbReference>
<organism evidence="4 5">
    <name type="scientific">Dietzia lutea</name>
    <dbReference type="NCBI Taxonomy" id="546160"/>
    <lineage>
        <taxon>Bacteria</taxon>
        <taxon>Bacillati</taxon>
        <taxon>Actinomycetota</taxon>
        <taxon>Actinomycetes</taxon>
        <taxon>Mycobacteriales</taxon>
        <taxon>Dietziaceae</taxon>
        <taxon>Dietzia</taxon>
    </lineage>
</organism>
<dbReference type="PANTHER" id="PTHR48081">
    <property type="entry name" value="AB HYDROLASE SUPERFAMILY PROTEIN C4A8.06C"/>
    <property type="match status" value="1"/>
</dbReference>
<dbReference type="InterPro" id="IPR029058">
    <property type="entry name" value="AB_hydrolase_fold"/>
</dbReference>
<feature type="region of interest" description="Disordered" evidence="2">
    <location>
        <begin position="112"/>
        <end position="142"/>
    </location>
</feature>
<evidence type="ECO:0000256" key="1">
    <source>
        <dbReference type="ARBA" id="ARBA00022801"/>
    </source>
</evidence>
<dbReference type="PANTHER" id="PTHR48081:SF33">
    <property type="entry name" value="KYNURENINE FORMAMIDASE"/>
    <property type="match status" value="1"/>
</dbReference>
<proteinExistence type="predicted"/>
<dbReference type="Pfam" id="PF20434">
    <property type="entry name" value="BD-FAE"/>
    <property type="match status" value="1"/>
</dbReference>
<dbReference type="Proteomes" id="UP000244928">
    <property type="component" value="Chromosome"/>
</dbReference>
<dbReference type="AlphaFoldDB" id="A0A2S1RB15"/>
<feature type="domain" description="BD-FAE-like" evidence="3">
    <location>
        <begin position="204"/>
        <end position="308"/>
    </location>
</feature>
<evidence type="ECO:0000313" key="4">
    <source>
        <dbReference type="EMBL" id="AWH93442.1"/>
    </source>
</evidence>
<evidence type="ECO:0000259" key="3">
    <source>
        <dbReference type="Pfam" id="PF20434"/>
    </source>
</evidence>